<accession>A0ABR3HCZ2</accession>
<dbReference type="InterPro" id="IPR053164">
    <property type="entry name" value="IS1016-like_transposase"/>
</dbReference>
<name>A0ABR3HCZ2_LOXSC</name>
<evidence type="ECO:0000259" key="1">
    <source>
        <dbReference type="SMART" id="SM01126"/>
    </source>
</evidence>
<evidence type="ECO:0000313" key="2">
    <source>
        <dbReference type="EMBL" id="KAL0868293.1"/>
    </source>
</evidence>
<feature type="domain" description="ISXO2-like transposase" evidence="1">
    <location>
        <begin position="180"/>
        <end position="329"/>
    </location>
</feature>
<dbReference type="Proteomes" id="UP001549920">
    <property type="component" value="Unassembled WGS sequence"/>
</dbReference>
<dbReference type="NCBIfam" id="NF033547">
    <property type="entry name" value="transpos_IS1595"/>
    <property type="match status" value="1"/>
</dbReference>
<sequence>MVLLSLFKNVKCKESCGMDLVEKNNFNIFLGLLGDHGEWILSMWNWRKVFSRLGTEEQCIQFAEERELLPREKTCWRHRRNMSVSRASGEIGKFRCYKSNCRTKSESRAIGTWFEGARLSLTLIFQIMYAFSEGLSYTQTKKECSTDDTVLSARTIADWFSYCRETIVIYELENQENRPKIGGPGKIVQIDESKCGKRKYNRGRHIEGRHIEGHWVIGMIEDGNDDLRLEVCPDNERSAEVLVPLIQKHVQEGSIIHTDYWRAYMSLPEYGYIHRRVNHSDPTHRFVAPDGTHTQRIESQWRGLKKAFRQQQHKHDFTDWLCEYSWRRRIRINHMDPYEELLKAIKHVYRL</sequence>
<protein>
    <recommendedName>
        <fullName evidence="1">ISXO2-like transposase domain-containing protein</fullName>
    </recommendedName>
</protein>
<comment type="caution">
    <text evidence="2">The sequence shown here is derived from an EMBL/GenBank/DDBJ whole genome shotgun (WGS) entry which is preliminary data.</text>
</comment>
<evidence type="ECO:0000313" key="3">
    <source>
        <dbReference type="Proteomes" id="UP001549920"/>
    </source>
</evidence>
<gene>
    <name evidence="2" type="ORF">ABMA27_007823</name>
</gene>
<dbReference type="PANTHER" id="PTHR47163:SF2">
    <property type="entry name" value="SI:DKEY-17M8.2"/>
    <property type="match status" value="1"/>
</dbReference>
<dbReference type="SMART" id="SM01126">
    <property type="entry name" value="DDE_Tnp_IS1595"/>
    <property type="match status" value="1"/>
</dbReference>
<keyword evidence="3" id="KW-1185">Reference proteome</keyword>
<dbReference type="InterPro" id="IPR024445">
    <property type="entry name" value="Tnp_ISXO2-like"/>
</dbReference>
<dbReference type="PANTHER" id="PTHR47163">
    <property type="entry name" value="DDE_TNP_IS1595 DOMAIN-CONTAINING PROTEIN"/>
    <property type="match status" value="1"/>
</dbReference>
<dbReference type="Pfam" id="PF12762">
    <property type="entry name" value="DDE_Tnp_IS1595"/>
    <property type="match status" value="1"/>
</dbReference>
<reference evidence="2 3" key="1">
    <citation type="submission" date="2024-06" db="EMBL/GenBank/DDBJ databases">
        <title>A chromosome-level genome assembly of beet webworm, Loxostege sticticalis.</title>
        <authorList>
            <person name="Zhang Y."/>
        </authorList>
    </citation>
    <scope>NUCLEOTIDE SEQUENCE [LARGE SCALE GENOMIC DNA]</scope>
    <source>
        <strain evidence="2">AQ026</strain>
        <tissue evidence="2">Whole body</tissue>
    </source>
</reference>
<proteinExistence type="predicted"/>
<organism evidence="2 3">
    <name type="scientific">Loxostege sticticalis</name>
    <name type="common">Beet webworm moth</name>
    <dbReference type="NCBI Taxonomy" id="481309"/>
    <lineage>
        <taxon>Eukaryota</taxon>
        <taxon>Metazoa</taxon>
        <taxon>Ecdysozoa</taxon>
        <taxon>Arthropoda</taxon>
        <taxon>Hexapoda</taxon>
        <taxon>Insecta</taxon>
        <taxon>Pterygota</taxon>
        <taxon>Neoptera</taxon>
        <taxon>Endopterygota</taxon>
        <taxon>Lepidoptera</taxon>
        <taxon>Glossata</taxon>
        <taxon>Ditrysia</taxon>
        <taxon>Pyraloidea</taxon>
        <taxon>Crambidae</taxon>
        <taxon>Pyraustinae</taxon>
        <taxon>Loxostege</taxon>
    </lineage>
</organism>
<dbReference type="EMBL" id="JBEUOH010000021">
    <property type="protein sequence ID" value="KAL0868293.1"/>
    <property type="molecule type" value="Genomic_DNA"/>
</dbReference>